<reference evidence="1 2" key="1">
    <citation type="submission" date="2022-09" db="EMBL/GenBank/DDBJ databases">
        <title>New species of Phenylobacterium.</title>
        <authorList>
            <person name="Mieszkin S."/>
        </authorList>
    </citation>
    <scope>NUCLEOTIDE SEQUENCE [LARGE SCALE GENOMIC DNA]</scope>
    <source>
        <strain evidence="1 2">HK31-G</strain>
    </source>
</reference>
<evidence type="ECO:0000313" key="1">
    <source>
        <dbReference type="EMBL" id="MFD3263170.1"/>
    </source>
</evidence>
<dbReference type="Proteomes" id="UP001598130">
    <property type="component" value="Unassembled WGS sequence"/>
</dbReference>
<name>A0ABW6CJC6_9CAUL</name>
<keyword evidence="2" id="KW-1185">Reference proteome</keyword>
<gene>
    <name evidence="1" type="ORF">OCL97_04215</name>
</gene>
<accession>A0ABW6CJC6</accession>
<dbReference type="RefSeq" id="WP_377367890.1">
    <property type="nucleotide sequence ID" value="NZ_JAOTJD010000005.1"/>
</dbReference>
<evidence type="ECO:0000313" key="2">
    <source>
        <dbReference type="Proteomes" id="UP001598130"/>
    </source>
</evidence>
<sequence>MSRAKPTEAQVLAVLAKRRGGVMTYVIRNGLQMDGVGNFETRDVLTVCRRLERAGKVKLVHTNYAVMLCWDMVE</sequence>
<proteinExistence type="predicted"/>
<protein>
    <submittedName>
        <fullName evidence="1">Uncharacterized protein</fullName>
    </submittedName>
</protein>
<organism evidence="1 2">
    <name type="scientific">Phenylobacterium ferrooxidans</name>
    <dbReference type="NCBI Taxonomy" id="2982689"/>
    <lineage>
        <taxon>Bacteria</taxon>
        <taxon>Pseudomonadati</taxon>
        <taxon>Pseudomonadota</taxon>
        <taxon>Alphaproteobacteria</taxon>
        <taxon>Caulobacterales</taxon>
        <taxon>Caulobacteraceae</taxon>
        <taxon>Phenylobacterium</taxon>
    </lineage>
</organism>
<comment type="caution">
    <text evidence="1">The sequence shown here is derived from an EMBL/GenBank/DDBJ whole genome shotgun (WGS) entry which is preliminary data.</text>
</comment>
<dbReference type="EMBL" id="JAOTJD010000005">
    <property type="protein sequence ID" value="MFD3263170.1"/>
    <property type="molecule type" value="Genomic_DNA"/>
</dbReference>